<proteinExistence type="predicted"/>
<evidence type="ECO:0000313" key="2">
    <source>
        <dbReference type="EMBL" id="OHT11583.1"/>
    </source>
</evidence>
<keyword evidence="1" id="KW-0175">Coiled coil</keyword>
<name>A0A1J4KJU8_9EUKA</name>
<dbReference type="AlphaFoldDB" id="A0A1J4KJU8"/>
<sequence>MRVDEWHRTEFKAMNEELLNLQDELERQIELEEKYHRRIKRKLDQIAQLKENIASKLPDDNNFQQQYKQ</sequence>
<comment type="caution">
    <text evidence="2">The sequence shown here is derived from an EMBL/GenBank/DDBJ whole genome shotgun (WGS) entry which is preliminary data.</text>
</comment>
<protein>
    <submittedName>
        <fullName evidence="2">Uncharacterized protein</fullName>
    </submittedName>
</protein>
<dbReference type="EMBL" id="MLAK01000583">
    <property type="protein sequence ID" value="OHT11583.1"/>
    <property type="molecule type" value="Genomic_DNA"/>
</dbReference>
<keyword evidence="3" id="KW-1185">Reference proteome</keyword>
<reference evidence="2" key="1">
    <citation type="submission" date="2016-10" db="EMBL/GenBank/DDBJ databases">
        <authorList>
            <person name="Benchimol M."/>
            <person name="Almeida L.G."/>
            <person name="Vasconcelos A.T."/>
            <person name="Perreira-Neves A."/>
            <person name="Rosa I.A."/>
            <person name="Tasca T."/>
            <person name="Bogo M.R."/>
            <person name="de Souza W."/>
        </authorList>
    </citation>
    <scope>NUCLEOTIDE SEQUENCE [LARGE SCALE GENOMIC DNA]</scope>
    <source>
        <strain evidence="2">K</strain>
    </source>
</reference>
<evidence type="ECO:0000256" key="1">
    <source>
        <dbReference type="SAM" id="Coils"/>
    </source>
</evidence>
<organism evidence="2 3">
    <name type="scientific">Tritrichomonas foetus</name>
    <dbReference type="NCBI Taxonomy" id="1144522"/>
    <lineage>
        <taxon>Eukaryota</taxon>
        <taxon>Metamonada</taxon>
        <taxon>Parabasalia</taxon>
        <taxon>Tritrichomonadida</taxon>
        <taxon>Tritrichomonadidae</taxon>
        <taxon>Tritrichomonas</taxon>
    </lineage>
</organism>
<feature type="coiled-coil region" evidence="1">
    <location>
        <begin position="8"/>
        <end position="52"/>
    </location>
</feature>
<gene>
    <name evidence="2" type="ORF">TRFO_18825</name>
</gene>
<dbReference type="RefSeq" id="XP_068364719.1">
    <property type="nucleotide sequence ID" value="XM_068500408.1"/>
</dbReference>
<accession>A0A1J4KJU8</accession>
<dbReference type="GeneID" id="94835112"/>
<evidence type="ECO:0000313" key="3">
    <source>
        <dbReference type="Proteomes" id="UP000179807"/>
    </source>
</evidence>
<dbReference type="VEuPathDB" id="TrichDB:TRFO_18825"/>
<dbReference type="Proteomes" id="UP000179807">
    <property type="component" value="Unassembled WGS sequence"/>
</dbReference>